<evidence type="ECO:0000313" key="1">
    <source>
        <dbReference type="EMBL" id="AKS10230.1"/>
    </source>
</evidence>
<dbReference type="Proteomes" id="UP000036608">
    <property type="component" value="Chromosome"/>
</dbReference>
<dbReference type="KEGG" id="ptv:AA957_23375"/>
<organism evidence="1 2">
    <name type="scientific">Pseudomonas trivialis</name>
    <dbReference type="NCBI Taxonomy" id="200450"/>
    <lineage>
        <taxon>Bacteria</taxon>
        <taxon>Pseudomonadati</taxon>
        <taxon>Pseudomonadota</taxon>
        <taxon>Gammaproteobacteria</taxon>
        <taxon>Pseudomonadales</taxon>
        <taxon>Pseudomonadaceae</taxon>
        <taxon>Pseudomonas</taxon>
    </lineage>
</organism>
<dbReference type="AlphaFoldDB" id="A0A0H5AKE9"/>
<reference evidence="2" key="2">
    <citation type="submission" date="2015-05" db="EMBL/GenBank/DDBJ databases">
        <authorList>
            <person name="Swarnkar M.K."/>
            <person name="Vyas P."/>
            <person name="Rahi P."/>
            <person name="Thakur R."/>
            <person name="Thakur N."/>
            <person name="Singh A.K."/>
            <person name="Gulati A."/>
        </authorList>
    </citation>
    <scope>NUCLEOTIDE SEQUENCE [LARGE SCALE GENOMIC DNA]</scope>
    <source>
        <strain evidence="2">745</strain>
    </source>
</reference>
<reference evidence="1 2" key="1">
    <citation type="journal article" date="2015" name="Genome Announc.">
        <title>Complete Genome Sequence of the Rhizobacterium Pseudomonas trivialis Strain IHBB745 with Multiple Plant Growth-Promoting Activities and Tolerance to Desiccation and Alkalinity.</title>
        <authorList>
            <person name="Gulati A."/>
            <person name="Swarnkar M.K."/>
            <person name="Vyas P."/>
            <person name="Rahi P."/>
            <person name="Thakur R."/>
            <person name="Thakur N."/>
            <person name="Singh A.K."/>
        </authorList>
    </citation>
    <scope>NUCLEOTIDE SEQUENCE [LARGE SCALE GENOMIC DNA]</scope>
    <source>
        <strain evidence="2">745</strain>
    </source>
</reference>
<dbReference type="PATRIC" id="fig|200450.3.peg.4811"/>
<dbReference type="EMBL" id="CP011507">
    <property type="protein sequence ID" value="AKS10230.1"/>
    <property type="molecule type" value="Genomic_DNA"/>
</dbReference>
<gene>
    <name evidence="1" type="ORF">AA957_23375</name>
</gene>
<name>A0A0H5AKE9_9PSED</name>
<protein>
    <submittedName>
        <fullName evidence="1">Uncharacterized protein</fullName>
    </submittedName>
</protein>
<evidence type="ECO:0000313" key="2">
    <source>
        <dbReference type="Proteomes" id="UP000036608"/>
    </source>
</evidence>
<accession>A0A0H5AKE9</accession>
<sequence length="114" mass="12516">MEAKANGLTLDDLAATCEELGMAPQDVLNALSIAIAECYLAGSLPYAFCDDVMNGIIGAIIDVGMTNDMPQPAFSLYQAFDQGEWVRRNDPPDTDPSEKYMKPMVLQIVRDLRE</sequence>
<proteinExistence type="predicted"/>